<accession>A0AAD8YBD8</accession>
<reference evidence="5" key="1">
    <citation type="submission" date="2023-06" db="EMBL/GenBank/DDBJ databases">
        <title>Survivors Of The Sea: Transcriptome response of Skeletonema marinoi to long-term dormancy.</title>
        <authorList>
            <person name="Pinder M.I.M."/>
            <person name="Kourtchenko O."/>
            <person name="Robertson E.K."/>
            <person name="Larsson T."/>
            <person name="Maumus F."/>
            <person name="Osuna-Cruz C.M."/>
            <person name="Vancaester E."/>
            <person name="Stenow R."/>
            <person name="Vandepoele K."/>
            <person name="Ploug H."/>
            <person name="Bruchert V."/>
            <person name="Godhe A."/>
            <person name="Topel M."/>
        </authorList>
    </citation>
    <scope>NUCLEOTIDE SEQUENCE</scope>
    <source>
        <strain evidence="5">R05AC</strain>
    </source>
</reference>
<dbReference type="GO" id="GO:0003723">
    <property type="term" value="F:RNA binding"/>
    <property type="evidence" value="ECO:0007669"/>
    <property type="project" value="UniProtKB-UniRule"/>
</dbReference>
<protein>
    <submittedName>
        <fullName evidence="5">RNA-binding protein</fullName>
    </submittedName>
</protein>
<dbReference type="Proteomes" id="UP001224775">
    <property type="component" value="Unassembled WGS sequence"/>
</dbReference>
<comment type="caution">
    <text evidence="5">The sequence shown here is derived from an EMBL/GenBank/DDBJ whole genome shotgun (WGS) entry which is preliminary data.</text>
</comment>
<evidence type="ECO:0000313" key="5">
    <source>
        <dbReference type="EMBL" id="KAK1742435.1"/>
    </source>
</evidence>
<feature type="compositionally biased region" description="Acidic residues" evidence="3">
    <location>
        <begin position="214"/>
        <end position="224"/>
    </location>
</feature>
<name>A0AAD8YBD8_9STRA</name>
<dbReference type="InterPro" id="IPR000504">
    <property type="entry name" value="RRM_dom"/>
</dbReference>
<dbReference type="Pfam" id="PF00076">
    <property type="entry name" value="RRM_1"/>
    <property type="match status" value="1"/>
</dbReference>
<proteinExistence type="predicted"/>
<evidence type="ECO:0000256" key="3">
    <source>
        <dbReference type="SAM" id="MobiDB-lite"/>
    </source>
</evidence>
<keyword evidence="6" id="KW-1185">Reference proteome</keyword>
<dbReference type="PROSITE" id="PS50102">
    <property type="entry name" value="RRM"/>
    <property type="match status" value="1"/>
</dbReference>
<dbReference type="GO" id="GO:0005634">
    <property type="term" value="C:nucleus"/>
    <property type="evidence" value="ECO:0007669"/>
    <property type="project" value="TreeGrafter"/>
</dbReference>
<dbReference type="SUPFAM" id="SSF54928">
    <property type="entry name" value="RNA-binding domain, RBD"/>
    <property type="match status" value="1"/>
</dbReference>
<sequence length="224" mass="24921">MKEILGAQTQLLQLKKDRKSTVEELEKLKEEERVKGVFVPSEKRPVFVASGDSAGVQKRSLDRRSTVLRVEGFEEKELDEETMKAELKEHFSTFGAVSDVSLETDQDGDNVSTSVFALVHFSTRLDAEKAKESGTNFKEVPLKCSWHHESSSSTPHDGDDAEGDAADSVGDGAEESNYHDDLYDDDQVEESYGDYFAGEGLPAGEEHDMVDYDYGGDEDMVDYD</sequence>
<dbReference type="AlphaFoldDB" id="A0AAD8YBD8"/>
<evidence type="ECO:0000256" key="2">
    <source>
        <dbReference type="PROSITE-ProRule" id="PRU00176"/>
    </source>
</evidence>
<evidence type="ECO:0000313" key="6">
    <source>
        <dbReference type="Proteomes" id="UP001224775"/>
    </source>
</evidence>
<dbReference type="InterPro" id="IPR012677">
    <property type="entry name" value="Nucleotide-bd_a/b_plait_sf"/>
</dbReference>
<evidence type="ECO:0000259" key="4">
    <source>
        <dbReference type="PROSITE" id="PS50102"/>
    </source>
</evidence>
<feature type="compositionally biased region" description="Acidic residues" evidence="3">
    <location>
        <begin position="182"/>
        <end position="192"/>
    </location>
</feature>
<dbReference type="Gene3D" id="3.30.70.330">
    <property type="match status" value="1"/>
</dbReference>
<organism evidence="5 6">
    <name type="scientific">Skeletonema marinoi</name>
    <dbReference type="NCBI Taxonomy" id="267567"/>
    <lineage>
        <taxon>Eukaryota</taxon>
        <taxon>Sar</taxon>
        <taxon>Stramenopiles</taxon>
        <taxon>Ochrophyta</taxon>
        <taxon>Bacillariophyta</taxon>
        <taxon>Coscinodiscophyceae</taxon>
        <taxon>Thalassiosirophycidae</taxon>
        <taxon>Thalassiosirales</taxon>
        <taxon>Skeletonemataceae</taxon>
        <taxon>Skeletonema</taxon>
        <taxon>Skeletonema marinoi-dohrnii complex</taxon>
    </lineage>
</organism>
<evidence type="ECO:0000256" key="1">
    <source>
        <dbReference type="ARBA" id="ARBA00022884"/>
    </source>
</evidence>
<dbReference type="InterPro" id="IPR035979">
    <property type="entry name" value="RBD_domain_sf"/>
</dbReference>
<gene>
    <name evidence="5" type="ORF">QTG54_007000</name>
</gene>
<keyword evidence="1 2" id="KW-0694">RNA-binding</keyword>
<dbReference type="InterPro" id="IPR045137">
    <property type="entry name" value="RBM26/27"/>
</dbReference>
<feature type="region of interest" description="Disordered" evidence="3">
    <location>
        <begin position="146"/>
        <end position="224"/>
    </location>
</feature>
<dbReference type="PANTHER" id="PTHR14398:SF0">
    <property type="entry name" value="ZINC FINGER PROTEIN SWM"/>
    <property type="match status" value="1"/>
</dbReference>
<dbReference type="EMBL" id="JATAAI010000011">
    <property type="protein sequence ID" value="KAK1742435.1"/>
    <property type="molecule type" value="Genomic_DNA"/>
</dbReference>
<dbReference type="PANTHER" id="PTHR14398">
    <property type="entry name" value="RNA RECOGNITION RRM/RNP DOMAIN"/>
    <property type="match status" value="1"/>
</dbReference>
<feature type="domain" description="RRM" evidence="4">
    <location>
        <begin position="66"/>
        <end position="149"/>
    </location>
</feature>